<evidence type="ECO:0000313" key="5">
    <source>
        <dbReference type="Proteomes" id="UP001433268"/>
    </source>
</evidence>
<evidence type="ECO:0000256" key="2">
    <source>
        <dbReference type="ARBA" id="ARBA00023002"/>
    </source>
</evidence>
<keyword evidence="5" id="KW-1185">Reference proteome</keyword>
<dbReference type="Pfam" id="PF05368">
    <property type="entry name" value="NmrA"/>
    <property type="match status" value="1"/>
</dbReference>
<gene>
    <name evidence="4" type="ORF">PG997_003577</name>
</gene>
<dbReference type="Proteomes" id="UP001433268">
    <property type="component" value="Unassembled WGS sequence"/>
</dbReference>
<protein>
    <recommendedName>
        <fullName evidence="3">NmrA-like domain-containing protein</fullName>
    </recommendedName>
</protein>
<dbReference type="EMBL" id="JAQQWN010000004">
    <property type="protein sequence ID" value="KAK8088616.1"/>
    <property type="molecule type" value="Genomic_DNA"/>
</dbReference>
<evidence type="ECO:0000259" key="3">
    <source>
        <dbReference type="Pfam" id="PF05368"/>
    </source>
</evidence>
<dbReference type="InterPro" id="IPR051609">
    <property type="entry name" value="NmrA/Isoflavone_reductase-like"/>
</dbReference>
<comment type="caution">
    <text evidence="4">The sequence shown here is derived from an EMBL/GenBank/DDBJ whole genome shotgun (WGS) entry which is preliminary data.</text>
</comment>
<accession>A0ABR1WZP6</accession>
<dbReference type="Gene3D" id="3.40.50.720">
    <property type="entry name" value="NAD(P)-binding Rossmann-like Domain"/>
    <property type="match status" value="1"/>
</dbReference>
<name>A0ABR1WZP6_9PEZI</name>
<proteinExistence type="predicted"/>
<dbReference type="SUPFAM" id="SSF51735">
    <property type="entry name" value="NAD(P)-binding Rossmann-fold domains"/>
    <property type="match status" value="1"/>
</dbReference>
<dbReference type="InterPro" id="IPR045312">
    <property type="entry name" value="PCBER-like"/>
</dbReference>
<sequence>MPAITNVTVVGASGTLGVPLVKALQEAGFHVTALSRAGSPSTPPAGVEVKKVDYGSPEALKAALAGQDALVSVITTTATGEQYPFIDAAIAAGVRRIIPSEFGINTRTVPHPGLKAMLQSKIKLVDYLQEKSRENPSLTWTGICNSFFFDSIKRGSGFGFDLKTKKATIIDSGDEPFDVATLSFVAKAVVAVLSSPDKTANQYLAVSGTVTTQNQLLAILREETGGDWTTENVAAAKYEEVGNEKMAKGDYSAFGDFLHVLLFRDGAGQAFQAPANELLGLEREDARTSLKALLAGVSF</sequence>
<evidence type="ECO:0000313" key="4">
    <source>
        <dbReference type="EMBL" id="KAK8088616.1"/>
    </source>
</evidence>
<dbReference type="InterPro" id="IPR008030">
    <property type="entry name" value="NmrA-like"/>
</dbReference>
<evidence type="ECO:0000256" key="1">
    <source>
        <dbReference type="ARBA" id="ARBA00022857"/>
    </source>
</evidence>
<dbReference type="InterPro" id="IPR036291">
    <property type="entry name" value="NAD(P)-bd_dom_sf"/>
</dbReference>
<keyword evidence="1" id="KW-0521">NADP</keyword>
<reference evidence="4 5" key="1">
    <citation type="submission" date="2023-01" db="EMBL/GenBank/DDBJ databases">
        <title>Analysis of 21 Apiospora genomes using comparative genomics revels a genus with tremendous synthesis potential of carbohydrate active enzymes and secondary metabolites.</title>
        <authorList>
            <person name="Sorensen T."/>
        </authorList>
    </citation>
    <scope>NUCLEOTIDE SEQUENCE [LARGE SCALE GENOMIC DNA]</scope>
    <source>
        <strain evidence="4 5">CBS 114990</strain>
    </source>
</reference>
<organism evidence="4 5">
    <name type="scientific">Apiospora hydei</name>
    <dbReference type="NCBI Taxonomy" id="1337664"/>
    <lineage>
        <taxon>Eukaryota</taxon>
        <taxon>Fungi</taxon>
        <taxon>Dikarya</taxon>
        <taxon>Ascomycota</taxon>
        <taxon>Pezizomycotina</taxon>
        <taxon>Sordariomycetes</taxon>
        <taxon>Xylariomycetidae</taxon>
        <taxon>Amphisphaeriales</taxon>
        <taxon>Apiosporaceae</taxon>
        <taxon>Apiospora</taxon>
    </lineage>
</organism>
<feature type="domain" description="NmrA-like" evidence="3">
    <location>
        <begin position="6"/>
        <end position="240"/>
    </location>
</feature>
<keyword evidence="2" id="KW-0560">Oxidoreductase</keyword>
<dbReference type="PANTHER" id="PTHR47706:SF10">
    <property type="entry name" value="NMRA-LIKE DOMAIN-CONTAINING PROTEIN"/>
    <property type="match status" value="1"/>
</dbReference>
<dbReference type="CDD" id="cd05259">
    <property type="entry name" value="PCBER_SDR_a"/>
    <property type="match status" value="1"/>
</dbReference>
<dbReference type="PANTHER" id="PTHR47706">
    <property type="entry name" value="NMRA-LIKE FAMILY PROTEIN"/>
    <property type="match status" value="1"/>
</dbReference>
<dbReference type="RefSeq" id="XP_066671510.1">
    <property type="nucleotide sequence ID" value="XM_066807892.1"/>
</dbReference>
<dbReference type="GeneID" id="92040952"/>